<evidence type="ECO:0008006" key="4">
    <source>
        <dbReference type="Google" id="ProtNLM"/>
    </source>
</evidence>
<dbReference type="Gene3D" id="2.40.160.50">
    <property type="entry name" value="membrane protein fhac: a member of the omp85/tpsb transporter family"/>
    <property type="match status" value="1"/>
</dbReference>
<accession>A0ABW5XN04</accession>
<evidence type="ECO:0000256" key="1">
    <source>
        <dbReference type="SAM" id="SignalP"/>
    </source>
</evidence>
<feature type="signal peptide" evidence="1">
    <location>
        <begin position="1"/>
        <end position="22"/>
    </location>
</feature>
<name>A0ABW5XN04_9SPHI</name>
<evidence type="ECO:0000313" key="3">
    <source>
        <dbReference type="Proteomes" id="UP001597601"/>
    </source>
</evidence>
<keyword evidence="1" id="KW-0732">Signal</keyword>
<organism evidence="2 3">
    <name type="scientific">Mucilaginibacter antarcticus</name>
    <dbReference type="NCBI Taxonomy" id="1855725"/>
    <lineage>
        <taxon>Bacteria</taxon>
        <taxon>Pseudomonadati</taxon>
        <taxon>Bacteroidota</taxon>
        <taxon>Sphingobacteriia</taxon>
        <taxon>Sphingobacteriales</taxon>
        <taxon>Sphingobacteriaceae</taxon>
        <taxon>Mucilaginibacter</taxon>
    </lineage>
</organism>
<comment type="caution">
    <text evidence="2">The sequence shown here is derived from an EMBL/GenBank/DDBJ whole genome shotgun (WGS) entry which is preliminary data.</text>
</comment>
<feature type="chain" id="PRO_5046559084" description="Surface antigen-like protein" evidence="1">
    <location>
        <begin position="23"/>
        <end position="420"/>
    </location>
</feature>
<keyword evidence="3" id="KW-1185">Reference proteome</keyword>
<sequence length="420" mass="46483">MKLLYTLCGLIVLLFGSQRGYAQHNKTIPLAKIHTDSTTKKLKQDTLILSPKGTPQKDLYDVIGQLLKKDPQPADDTITSKPVISIVPAIGYTLVTKLAAVLSGNVAFRMGPKARVSTITATVSYTQNKQFSVPVQTSIWSKNSHYNYIGDYRFYAYPQSTFGLGSNASAVNENPMDYNFIRFYETAYRKVTGNFYVGLGFLFDSHYNITDKGNTNGTVSDYELYGKSARSIASGFAFSSFYDSRDNTYNSSKGLYALMQYRSAVSTFGSTSDWHSLTVDVRKYFKFPASSDNVIALWNYDWVIMNGSPGYLDLPSVGWDVNSATGRGYIQGRFRGAQMYYAEAEYRFRILANGLINGVVFGNAETFSGAQGTRLQRIQPGFGPGLRIKLNKVSKTSIAIDYAFGAQGSRGVFVDVGEAF</sequence>
<evidence type="ECO:0000313" key="2">
    <source>
        <dbReference type="EMBL" id="MFD2864379.1"/>
    </source>
</evidence>
<gene>
    <name evidence="2" type="ORF">ACFSYC_06725</name>
</gene>
<proteinExistence type="predicted"/>
<reference evidence="3" key="1">
    <citation type="journal article" date="2019" name="Int. J. Syst. Evol. Microbiol.">
        <title>The Global Catalogue of Microorganisms (GCM) 10K type strain sequencing project: providing services to taxonomists for standard genome sequencing and annotation.</title>
        <authorList>
            <consortium name="The Broad Institute Genomics Platform"/>
            <consortium name="The Broad Institute Genome Sequencing Center for Infectious Disease"/>
            <person name="Wu L."/>
            <person name="Ma J."/>
        </authorList>
    </citation>
    <scope>NUCLEOTIDE SEQUENCE [LARGE SCALE GENOMIC DNA]</scope>
    <source>
        <strain evidence="3">KCTC 52232</strain>
    </source>
</reference>
<dbReference type="Proteomes" id="UP001597601">
    <property type="component" value="Unassembled WGS sequence"/>
</dbReference>
<protein>
    <recommendedName>
        <fullName evidence="4">Surface antigen-like protein</fullName>
    </recommendedName>
</protein>
<dbReference type="RefSeq" id="WP_377124848.1">
    <property type="nucleotide sequence ID" value="NZ_JBHUON010000006.1"/>
</dbReference>
<dbReference type="EMBL" id="JBHUON010000006">
    <property type="protein sequence ID" value="MFD2864379.1"/>
    <property type="molecule type" value="Genomic_DNA"/>
</dbReference>